<evidence type="ECO:0000313" key="3">
    <source>
        <dbReference type="Proteomes" id="UP000653305"/>
    </source>
</evidence>
<dbReference type="EMBL" id="BMAC01000258">
    <property type="protein sequence ID" value="GFP91860.1"/>
    <property type="molecule type" value="Genomic_DNA"/>
</dbReference>
<evidence type="ECO:0000313" key="2">
    <source>
        <dbReference type="EMBL" id="GFP91860.1"/>
    </source>
</evidence>
<gene>
    <name evidence="2" type="ORF">PHJA_001330000</name>
</gene>
<feature type="region of interest" description="Disordered" evidence="1">
    <location>
        <begin position="135"/>
        <end position="168"/>
    </location>
</feature>
<dbReference type="Proteomes" id="UP000653305">
    <property type="component" value="Unassembled WGS sequence"/>
</dbReference>
<reference evidence="2" key="1">
    <citation type="submission" date="2020-07" db="EMBL/GenBank/DDBJ databases">
        <title>Ethylene signaling mediates host invasion by parasitic plants.</title>
        <authorList>
            <person name="Yoshida S."/>
        </authorList>
    </citation>
    <scope>NUCLEOTIDE SEQUENCE</scope>
    <source>
        <strain evidence="2">Okayama</strain>
    </source>
</reference>
<organism evidence="2 3">
    <name type="scientific">Phtheirospermum japonicum</name>
    <dbReference type="NCBI Taxonomy" id="374723"/>
    <lineage>
        <taxon>Eukaryota</taxon>
        <taxon>Viridiplantae</taxon>
        <taxon>Streptophyta</taxon>
        <taxon>Embryophyta</taxon>
        <taxon>Tracheophyta</taxon>
        <taxon>Spermatophyta</taxon>
        <taxon>Magnoliopsida</taxon>
        <taxon>eudicotyledons</taxon>
        <taxon>Gunneridae</taxon>
        <taxon>Pentapetalae</taxon>
        <taxon>asterids</taxon>
        <taxon>lamiids</taxon>
        <taxon>Lamiales</taxon>
        <taxon>Orobanchaceae</taxon>
        <taxon>Orobanchaceae incertae sedis</taxon>
        <taxon>Phtheirospermum</taxon>
    </lineage>
</organism>
<proteinExistence type="predicted"/>
<feature type="region of interest" description="Disordered" evidence="1">
    <location>
        <begin position="1"/>
        <end position="22"/>
    </location>
</feature>
<sequence length="352" mass="39548">MERAQIPASSKGSPEDVSDTYGSSDTGVLIPVQLATLNILASCFKEGPKSTNIEQALKKDPVFSGFIEDYFNQGTELLTEHDAVFRGSLGKFTRKKRVKISVGEEAIMPDGSGNKGETNVDEATSVDMLEELDEAEATDVGTDQTDDDGTDVDETDGDETDEDMDKHDVDQALVPDIFSPIKQNMDSAFVESLAGKIANDEYLMEISDKLLETLQNADDNTSFNAQQHYDAVKLFWKNEHFRKGLHDEIFEYNYLMSEMSFFAIRFIEESTEQKMNRIIKDPSLKKVLGEKDRVVKMSGILGIVIGYWIKVDMLVALAKEMYSSDNIAEQVRRELGKWLNLRKVAKLVFRSM</sequence>
<accession>A0A830BWP0</accession>
<name>A0A830BWP0_9LAMI</name>
<comment type="caution">
    <text evidence="2">The sequence shown here is derived from an EMBL/GenBank/DDBJ whole genome shotgun (WGS) entry which is preliminary data.</text>
</comment>
<feature type="compositionally biased region" description="Acidic residues" evidence="1">
    <location>
        <begin position="144"/>
        <end position="163"/>
    </location>
</feature>
<evidence type="ECO:0000256" key="1">
    <source>
        <dbReference type="SAM" id="MobiDB-lite"/>
    </source>
</evidence>
<keyword evidence="3" id="KW-1185">Reference proteome</keyword>
<dbReference type="AlphaFoldDB" id="A0A830BWP0"/>
<protein>
    <submittedName>
        <fullName evidence="2">Uncharacterized protein</fullName>
    </submittedName>
</protein>